<dbReference type="AlphaFoldDB" id="A0A7X0NV40"/>
<keyword evidence="8" id="KW-0902">Two-component regulatory system</keyword>
<evidence type="ECO:0000256" key="6">
    <source>
        <dbReference type="ARBA" id="ARBA00022777"/>
    </source>
</evidence>
<dbReference type="Pfam" id="PF02518">
    <property type="entry name" value="HATPase_c"/>
    <property type="match status" value="1"/>
</dbReference>
<evidence type="ECO:0000313" key="11">
    <source>
        <dbReference type="EMBL" id="MBB6550117.1"/>
    </source>
</evidence>
<dbReference type="GO" id="GO:0016020">
    <property type="term" value="C:membrane"/>
    <property type="evidence" value="ECO:0007669"/>
    <property type="project" value="InterPro"/>
</dbReference>
<feature type="transmembrane region" description="Helical" evidence="9">
    <location>
        <begin position="7"/>
        <end position="26"/>
    </location>
</feature>
<evidence type="ECO:0000256" key="5">
    <source>
        <dbReference type="ARBA" id="ARBA00022741"/>
    </source>
</evidence>
<evidence type="ECO:0000256" key="4">
    <source>
        <dbReference type="ARBA" id="ARBA00022679"/>
    </source>
</evidence>
<feature type="transmembrane region" description="Helical" evidence="9">
    <location>
        <begin position="173"/>
        <end position="191"/>
    </location>
</feature>
<dbReference type="CDD" id="cd16917">
    <property type="entry name" value="HATPase_UhpB-NarQ-NarX-like"/>
    <property type="match status" value="1"/>
</dbReference>
<organism evidence="11 12">
    <name type="scientific">Nonomuraea rubra</name>
    <dbReference type="NCBI Taxonomy" id="46180"/>
    <lineage>
        <taxon>Bacteria</taxon>
        <taxon>Bacillati</taxon>
        <taxon>Actinomycetota</taxon>
        <taxon>Actinomycetes</taxon>
        <taxon>Streptosporangiales</taxon>
        <taxon>Streptosporangiaceae</taxon>
        <taxon>Nonomuraea</taxon>
    </lineage>
</organism>
<keyword evidence="7" id="KW-0067">ATP-binding</keyword>
<keyword evidence="9" id="KW-0812">Transmembrane</keyword>
<keyword evidence="5" id="KW-0547">Nucleotide-binding</keyword>
<feature type="transmembrane region" description="Helical" evidence="9">
    <location>
        <begin position="38"/>
        <end position="56"/>
    </location>
</feature>
<evidence type="ECO:0000259" key="10">
    <source>
        <dbReference type="SMART" id="SM00387"/>
    </source>
</evidence>
<dbReference type="PANTHER" id="PTHR24421">
    <property type="entry name" value="NITRATE/NITRITE SENSOR PROTEIN NARX-RELATED"/>
    <property type="match status" value="1"/>
</dbReference>
<comment type="caution">
    <text evidence="11">The sequence shown here is derived from an EMBL/GenBank/DDBJ whole genome shotgun (WGS) entry which is preliminary data.</text>
</comment>
<feature type="transmembrane region" description="Helical" evidence="9">
    <location>
        <begin position="203"/>
        <end position="228"/>
    </location>
</feature>
<dbReference type="Gene3D" id="1.20.5.1930">
    <property type="match status" value="1"/>
</dbReference>
<keyword evidence="9" id="KW-0472">Membrane</keyword>
<evidence type="ECO:0000256" key="8">
    <source>
        <dbReference type="ARBA" id="ARBA00023012"/>
    </source>
</evidence>
<evidence type="ECO:0000256" key="3">
    <source>
        <dbReference type="ARBA" id="ARBA00022553"/>
    </source>
</evidence>
<feature type="transmembrane region" description="Helical" evidence="9">
    <location>
        <begin position="271"/>
        <end position="294"/>
    </location>
</feature>
<feature type="transmembrane region" description="Helical" evidence="9">
    <location>
        <begin position="131"/>
        <end position="153"/>
    </location>
</feature>
<dbReference type="SUPFAM" id="SSF55874">
    <property type="entry name" value="ATPase domain of HSP90 chaperone/DNA topoisomerase II/histidine kinase"/>
    <property type="match status" value="1"/>
</dbReference>
<feature type="transmembrane region" description="Helical" evidence="9">
    <location>
        <begin position="240"/>
        <end position="259"/>
    </location>
</feature>
<dbReference type="InterPro" id="IPR011712">
    <property type="entry name" value="Sig_transdc_His_kin_sub3_dim/P"/>
</dbReference>
<dbReference type="SMART" id="SM00387">
    <property type="entry name" value="HATPase_c"/>
    <property type="match status" value="1"/>
</dbReference>
<feature type="transmembrane region" description="Helical" evidence="9">
    <location>
        <begin position="97"/>
        <end position="124"/>
    </location>
</feature>
<dbReference type="PANTHER" id="PTHR24421:SF10">
    <property type="entry name" value="NITRATE_NITRITE SENSOR PROTEIN NARQ"/>
    <property type="match status" value="1"/>
</dbReference>
<evidence type="ECO:0000256" key="9">
    <source>
        <dbReference type="SAM" id="Phobius"/>
    </source>
</evidence>
<dbReference type="EMBL" id="JACHMI010000001">
    <property type="protein sequence ID" value="MBB6550117.1"/>
    <property type="molecule type" value="Genomic_DNA"/>
</dbReference>
<dbReference type="RefSeq" id="WP_185104443.1">
    <property type="nucleotide sequence ID" value="NZ_BAAAXY010000203.1"/>
</dbReference>
<keyword evidence="3" id="KW-0597">Phosphoprotein</keyword>
<feature type="transmembrane region" description="Helical" evidence="9">
    <location>
        <begin position="68"/>
        <end position="91"/>
    </location>
</feature>
<dbReference type="GO" id="GO:0046983">
    <property type="term" value="F:protein dimerization activity"/>
    <property type="evidence" value="ECO:0007669"/>
    <property type="project" value="InterPro"/>
</dbReference>
<dbReference type="Proteomes" id="UP000565579">
    <property type="component" value="Unassembled WGS sequence"/>
</dbReference>
<dbReference type="EC" id="2.7.13.3" evidence="2"/>
<evidence type="ECO:0000256" key="7">
    <source>
        <dbReference type="ARBA" id="ARBA00022840"/>
    </source>
</evidence>
<keyword evidence="6 11" id="KW-0418">Kinase</keyword>
<keyword evidence="4" id="KW-0808">Transferase</keyword>
<dbReference type="GO" id="GO:0005524">
    <property type="term" value="F:ATP binding"/>
    <property type="evidence" value="ECO:0007669"/>
    <property type="project" value="UniProtKB-KW"/>
</dbReference>
<sequence length="635" mass="65066">MTMPGSVAFRVVVTVAALVVALGTYLSGFRHGGNSPILLIPLACAAIVCCVSASALHRAGQVRTGRWVSGTGWSLLVYLLAATVAAEYAGVRGHGDAVAWTAVTVQAAGYILPVTLTQVCFLVAGGRSERAVRLVLGSGIAFAVLAMVTLPAGEPYARLKPLWELPEAGSLAALPWMASVLAGPVLLWRAVPAERGERRLRLLVVAAASLVPIGTVLLAALAAVMAHAAGVLTVTAGETATAVGFCVPLILCPLVLAAVARPGGARLARRVPSLVGAVVGLLFTLLVVAAAAVLGGSLGAGAVLPVVLSTLAVAAVVVPINRWVVRALLLRVDPVRARAARLVGEAGATSRPAETAQDVLRAALGDPTARLVLELPEGRGWVEADGATAPPPPPGAVLIGAHAYLVHQGEAVDAYGGADEVAELVERAVLQAAVRDHGGRAEAAAAEERRRLERDLHDGVQGRLLALALELRMARRRLRDAEAQLVLTDATDSLAAAIEELRALSTGNVPETLSRHGLRAALSELTGRIPVPVALNVPEARLPPPIESVAYLVVCEAVTNALKHAGAATIEVDVRLDGGCARVSVTDDGSGGADLRAGSGLRGLYERVQAVGGRLVVGDRRPSGTALEATLPCGS</sequence>
<reference evidence="11 12" key="1">
    <citation type="submission" date="2020-08" db="EMBL/GenBank/DDBJ databases">
        <title>Sequencing the genomes of 1000 actinobacteria strains.</title>
        <authorList>
            <person name="Klenk H.-P."/>
        </authorList>
    </citation>
    <scope>NUCLEOTIDE SEQUENCE [LARGE SCALE GENOMIC DNA]</scope>
    <source>
        <strain evidence="11 12">DSM 43768</strain>
    </source>
</reference>
<dbReference type="InterPro" id="IPR003594">
    <property type="entry name" value="HATPase_dom"/>
</dbReference>
<evidence type="ECO:0000256" key="2">
    <source>
        <dbReference type="ARBA" id="ARBA00012438"/>
    </source>
</evidence>
<evidence type="ECO:0000256" key="1">
    <source>
        <dbReference type="ARBA" id="ARBA00000085"/>
    </source>
</evidence>
<keyword evidence="9" id="KW-1133">Transmembrane helix</keyword>
<evidence type="ECO:0000313" key="12">
    <source>
        <dbReference type="Proteomes" id="UP000565579"/>
    </source>
</evidence>
<dbReference type="GO" id="GO:0000155">
    <property type="term" value="F:phosphorelay sensor kinase activity"/>
    <property type="evidence" value="ECO:0007669"/>
    <property type="project" value="InterPro"/>
</dbReference>
<dbReference type="InterPro" id="IPR050482">
    <property type="entry name" value="Sensor_HK_TwoCompSys"/>
</dbReference>
<dbReference type="InterPro" id="IPR036890">
    <property type="entry name" value="HATPase_C_sf"/>
</dbReference>
<gene>
    <name evidence="11" type="ORF">HD593_004912</name>
</gene>
<proteinExistence type="predicted"/>
<comment type="catalytic activity">
    <reaction evidence="1">
        <text>ATP + protein L-histidine = ADP + protein N-phospho-L-histidine.</text>
        <dbReference type="EC" id="2.7.13.3"/>
    </reaction>
</comment>
<dbReference type="Gene3D" id="3.30.565.10">
    <property type="entry name" value="Histidine kinase-like ATPase, C-terminal domain"/>
    <property type="match status" value="1"/>
</dbReference>
<feature type="domain" description="Histidine kinase/HSP90-like ATPase" evidence="10">
    <location>
        <begin position="546"/>
        <end position="635"/>
    </location>
</feature>
<protein>
    <recommendedName>
        <fullName evidence="2">histidine kinase</fullName>
        <ecNumber evidence="2">2.7.13.3</ecNumber>
    </recommendedName>
</protein>
<feature type="transmembrane region" description="Helical" evidence="9">
    <location>
        <begin position="300"/>
        <end position="321"/>
    </location>
</feature>
<keyword evidence="12" id="KW-1185">Reference proteome</keyword>
<dbReference type="Pfam" id="PF07730">
    <property type="entry name" value="HisKA_3"/>
    <property type="match status" value="1"/>
</dbReference>
<name>A0A7X0NV40_9ACTN</name>
<accession>A0A7X0NV40</accession>